<feature type="region of interest" description="Disordered" evidence="2">
    <location>
        <begin position="1"/>
        <end position="25"/>
    </location>
</feature>
<gene>
    <name evidence="3" type="ORF">AXG93_2931s1630</name>
</gene>
<dbReference type="Proteomes" id="UP000077202">
    <property type="component" value="Unassembled WGS sequence"/>
</dbReference>
<sequence length="282" mass="31602">MVSSNSFSSERTRSVGSEDVPQPKIGGEVATEVMLSEAILEQIVAEVGGTVGNQVEEPGPPPLEEEYLDTKREKYTVRKESGSYVKLIRNRTKLKRAVAVKREWNSATELAKERAAILSAECAAAKAALKEQEDQLREKEIECKVLQLNLAQKSGRFAELEKTCGGLCVSTENAQKVTVDLLERLEKSKEAYAVAVQRSKRLITTTERRKKMHAETLAKVEARIAEEVCIAEELWWKIAEVKTAEEDLRSKIAEIASKCDMEFRRAEELLASMSEGFQKHEE</sequence>
<evidence type="ECO:0000313" key="3">
    <source>
        <dbReference type="EMBL" id="OAE24920.1"/>
    </source>
</evidence>
<evidence type="ECO:0000256" key="2">
    <source>
        <dbReference type="SAM" id="MobiDB-lite"/>
    </source>
</evidence>
<dbReference type="AlphaFoldDB" id="A0A176VVT9"/>
<reference evidence="3" key="1">
    <citation type="submission" date="2016-03" db="EMBL/GenBank/DDBJ databases">
        <title>Mechanisms controlling the formation of the plant cell surface in tip-growing cells are functionally conserved among land plants.</title>
        <authorList>
            <person name="Honkanen S."/>
            <person name="Jones V.A."/>
            <person name="Morieri G."/>
            <person name="Champion C."/>
            <person name="Hetherington A.J."/>
            <person name="Kelly S."/>
            <person name="Saint-Marcoux D."/>
            <person name="Proust H."/>
            <person name="Prescott H."/>
            <person name="Dolan L."/>
        </authorList>
    </citation>
    <scope>NUCLEOTIDE SEQUENCE [LARGE SCALE GENOMIC DNA]</scope>
    <source>
        <tissue evidence="3">Whole gametophyte</tissue>
    </source>
</reference>
<comment type="caution">
    <text evidence="3">The sequence shown here is derived from an EMBL/GenBank/DDBJ whole genome shotgun (WGS) entry which is preliminary data.</text>
</comment>
<evidence type="ECO:0000313" key="4">
    <source>
        <dbReference type="Proteomes" id="UP000077202"/>
    </source>
</evidence>
<proteinExistence type="predicted"/>
<organism evidence="3 4">
    <name type="scientific">Marchantia polymorpha subsp. ruderalis</name>
    <dbReference type="NCBI Taxonomy" id="1480154"/>
    <lineage>
        <taxon>Eukaryota</taxon>
        <taxon>Viridiplantae</taxon>
        <taxon>Streptophyta</taxon>
        <taxon>Embryophyta</taxon>
        <taxon>Marchantiophyta</taxon>
        <taxon>Marchantiopsida</taxon>
        <taxon>Marchantiidae</taxon>
        <taxon>Marchantiales</taxon>
        <taxon>Marchantiaceae</taxon>
        <taxon>Marchantia</taxon>
    </lineage>
</organism>
<keyword evidence="4" id="KW-1185">Reference proteome</keyword>
<accession>A0A176VVT9</accession>
<dbReference type="EMBL" id="LVLJ01002458">
    <property type="protein sequence ID" value="OAE24920.1"/>
    <property type="molecule type" value="Genomic_DNA"/>
</dbReference>
<keyword evidence="1" id="KW-0175">Coiled coil</keyword>
<feature type="coiled-coil region" evidence="1">
    <location>
        <begin position="115"/>
        <end position="149"/>
    </location>
</feature>
<name>A0A176VVT9_MARPO</name>
<protein>
    <submittedName>
        <fullName evidence="3">Uncharacterized protein</fullName>
    </submittedName>
</protein>
<evidence type="ECO:0000256" key="1">
    <source>
        <dbReference type="SAM" id="Coils"/>
    </source>
</evidence>